<accession>A0A1Y1S091</accession>
<comment type="caution">
    <text evidence="2">The sequence shown here is derived from an EMBL/GenBank/DDBJ whole genome shotgun (WGS) entry which is preliminary data.</text>
</comment>
<feature type="transmembrane region" description="Helical" evidence="1">
    <location>
        <begin position="6"/>
        <end position="27"/>
    </location>
</feature>
<evidence type="ECO:0000313" key="3">
    <source>
        <dbReference type="Proteomes" id="UP000192343"/>
    </source>
</evidence>
<dbReference type="STRING" id="1963862.B4O97_05900"/>
<name>A0A1Y1S091_9SPIO</name>
<keyword evidence="3" id="KW-1185">Reference proteome</keyword>
<dbReference type="Proteomes" id="UP000192343">
    <property type="component" value="Unassembled WGS sequence"/>
</dbReference>
<organism evidence="2 3">
    <name type="scientific">Marispirochaeta aestuarii</name>
    <dbReference type="NCBI Taxonomy" id="1963862"/>
    <lineage>
        <taxon>Bacteria</taxon>
        <taxon>Pseudomonadati</taxon>
        <taxon>Spirochaetota</taxon>
        <taxon>Spirochaetia</taxon>
        <taxon>Spirochaetales</taxon>
        <taxon>Spirochaetaceae</taxon>
        <taxon>Marispirochaeta</taxon>
    </lineage>
</organism>
<dbReference type="EMBL" id="MWQY01000005">
    <property type="protein sequence ID" value="ORC36596.1"/>
    <property type="molecule type" value="Genomic_DNA"/>
</dbReference>
<keyword evidence="1" id="KW-1133">Transmembrane helix</keyword>
<evidence type="ECO:0000256" key="1">
    <source>
        <dbReference type="SAM" id="Phobius"/>
    </source>
</evidence>
<keyword evidence="1" id="KW-0472">Membrane</keyword>
<sequence>MFSYYFNIALVYILLGFITAVFFYFILKRDIFGRFWGALIVALIGSFAGGVFGYILDDLITRLTRVNGTVNIFPPLITAFICIWVFSNLSEKQKKDD</sequence>
<feature type="transmembrane region" description="Helical" evidence="1">
    <location>
        <begin position="34"/>
        <end position="56"/>
    </location>
</feature>
<dbReference type="OrthoDB" id="370517at2"/>
<proteinExistence type="predicted"/>
<feature type="transmembrane region" description="Helical" evidence="1">
    <location>
        <begin position="68"/>
        <end position="86"/>
    </location>
</feature>
<reference evidence="2 3" key="1">
    <citation type="submission" date="2017-03" db="EMBL/GenBank/DDBJ databases">
        <title>Draft Genome sequence of Marispirochaeta sp. strain JC444.</title>
        <authorList>
            <person name="Shivani Y."/>
            <person name="Subhash Y."/>
            <person name="Sasikala C."/>
            <person name="Ramana C."/>
        </authorList>
    </citation>
    <scope>NUCLEOTIDE SEQUENCE [LARGE SCALE GENOMIC DNA]</scope>
    <source>
        <strain evidence="2 3">JC444</strain>
    </source>
</reference>
<evidence type="ECO:0000313" key="2">
    <source>
        <dbReference type="EMBL" id="ORC36596.1"/>
    </source>
</evidence>
<protein>
    <submittedName>
        <fullName evidence="2">Uncharacterized protein</fullName>
    </submittedName>
</protein>
<dbReference type="RefSeq" id="WP_083049143.1">
    <property type="nucleotide sequence ID" value="NZ_CAXXQO010000004.1"/>
</dbReference>
<gene>
    <name evidence="2" type="ORF">B4O97_05900</name>
</gene>
<keyword evidence="1" id="KW-0812">Transmembrane</keyword>
<dbReference type="AlphaFoldDB" id="A0A1Y1S091"/>